<keyword evidence="2" id="KW-0732">Signal</keyword>
<organism evidence="3 4">
    <name type="scientific">Nocardioides luti</name>
    <dbReference type="NCBI Taxonomy" id="2761101"/>
    <lineage>
        <taxon>Bacteria</taxon>
        <taxon>Bacillati</taxon>
        <taxon>Actinomycetota</taxon>
        <taxon>Actinomycetes</taxon>
        <taxon>Propionibacteriales</taxon>
        <taxon>Nocardioidaceae</taxon>
        <taxon>Nocardioides</taxon>
    </lineage>
</organism>
<feature type="compositionally biased region" description="Basic residues" evidence="1">
    <location>
        <begin position="83"/>
        <end position="92"/>
    </location>
</feature>
<feature type="region of interest" description="Disordered" evidence="1">
    <location>
        <begin position="28"/>
        <end position="113"/>
    </location>
</feature>
<feature type="chain" id="PRO_5031331769" description="PknH-like extracellular domain-containing protein" evidence="2">
    <location>
        <begin position="25"/>
        <end position="283"/>
    </location>
</feature>
<dbReference type="EMBL" id="JACKXE010000001">
    <property type="protein sequence ID" value="MBB6627099.1"/>
    <property type="molecule type" value="Genomic_DNA"/>
</dbReference>
<dbReference type="Proteomes" id="UP000523955">
    <property type="component" value="Unassembled WGS sequence"/>
</dbReference>
<feature type="signal peptide" evidence="2">
    <location>
        <begin position="1"/>
        <end position="24"/>
    </location>
</feature>
<feature type="compositionally biased region" description="Low complexity" evidence="1">
    <location>
        <begin position="52"/>
        <end position="77"/>
    </location>
</feature>
<accession>A0A7X0RF20</accession>
<comment type="caution">
    <text evidence="3">The sequence shown here is derived from an EMBL/GenBank/DDBJ whole genome shotgun (WGS) entry which is preliminary data.</text>
</comment>
<evidence type="ECO:0000313" key="3">
    <source>
        <dbReference type="EMBL" id="MBB6627099.1"/>
    </source>
</evidence>
<evidence type="ECO:0000256" key="2">
    <source>
        <dbReference type="SAM" id="SignalP"/>
    </source>
</evidence>
<evidence type="ECO:0008006" key="5">
    <source>
        <dbReference type="Google" id="ProtNLM"/>
    </source>
</evidence>
<evidence type="ECO:0000313" key="4">
    <source>
        <dbReference type="Proteomes" id="UP000523955"/>
    </source>
</evidence>
<reference evidence="3 4" key="1">
    <citation type="submission" date="2020-08" db="EMBL/GenBank/DDBJ databases">
        <authorList>
            <person name="Seo M.-J."/>
        </authorList>
    </citation>
    <scope>NUCLEOTIDE SEQUENCE [LARGE SCALE GENOMIC DNA]</scope>
    <source>
        <strain evidence="3 4">KIGAM211</strain>
    </source>
</reference>
<proteinExistence type="predicted"/>
<dbReference type="PROSITE" id="PS51257">
    <property type="entry name" value="PROKAR_LIPOPROTEIN"/>
    <property type="match status" value="1"/>
</dbReference>
<protein>
    <recommendedName>
        <fullName evidence="5">PknH-like extracellular domain-containing protein</fullName>
    </recommendedName>
</protein>
<dbReference type="AlphaFoldDB" id="A0A7X0RF20"/>
<sequence length="283" mass="29083">MRRPPLLPLLAIALTTVLATTACGADERRPVDLAGPPPSLQHRGSGAGAGSGEAATDGASPSGGTPSAPSASSTAHRSGGHGGGHRAGHRPGQRTAPPIPSRAPSPSRHLLTADALPGLGDDLIWTVTTDGPEGEDPVGACQKTPLTTIGAVGAARRDFSAADGTVTATQVVARFADPKSAWRAHEVLRAWRDDCAERLEHARVEVGPLVDVEVTAGSATAYRAAYGPRRSSKSADTGRDTGLGIVRHGSWLSVVEVTTVGGDYPPRRDPAHVALRRIARTFG</sequence>
<gene>
    <name evidence="3" type="ORF">H5V45_07165</name>
</gene>
<name>A0A7X0RF20_9ACTN</name>
<dbReference type="RefSeq" id="WP_185252298.1">
    <property type="nucleotide sequence ID" value="NZ_JACKXE010000001.1"/>
</dbReference>
<keyword evidence="4" id="KW-1185">Reference proteome</keyword>
<evidence type="ECO:0000256" key="1">
    <source>
        <dbReference type="SAM" id="MobiDB-lite"/>
    </source>
</evidence>